<evidence type="ECO:0000256" key="5">
    <source>
        <dbReference type="ARBA" id="ARBA00023253"/>
    </source>
</evidence>
<evidence type="ECO:0000256" key="4">
    <source>
        <dbReference type="ARBA" id="ARBA00023235"/>
    </source>
</evidence>
<dbReference type="UniPathway" id="UPA00563">
    <property type="reaction ID" value="UER00624"/>
</dbReference>
<dbReference type="PANTHER" id="PTHR37840:SF1">
    <property type="entry name" value="L-FUCOSE ISOMERASE"/>
    <property type="match status" value="1"/>
</dbReference>
<comment type="pathway">
    <text evidence="7">Carbohydrate degradation; L-fucose degradation; L-lactaldehyde and glycerone phosphate from L-fucose: step 1/3.</text>
</comment>
<comment type="cofactor">
    <cofactor evidence="7">
        <name>Mn(2+)</name>
        <dbReference type="ChEBI" id="CHEBI:29035"/>
    </cofactor>
</comment>
<evidence type="ECO:0000259" key="9">
    <source>
        <dbReference type="Pfam" id="PF07881"/>
    </source>
</evidence>
<accession>A0A0A6XW38</accession>
<evidence type="ECO:0000259" key="8">
    <source>
        <dbReference type="Pfam" id="PF02952"/>
    </source>
</evidence>
<dbReference type="InterPro" id="IPR038391">
    <property type="entry name" value="Fucose_iso_dom1_sf"/>
</dbReference>
<dbReference type="GO" id="GO:0008736">
    <property type="term" value="F:L-fucose isomerase activity"/>
    <property type="evidence" value="ECO:0007669"/>
    <property type="project" value="UniProtKB-UniRule"/>
</dbReference>
<evidence type="ECO:0000256" key="2">
    <source>
        <dbReference type="ARBA" id="ARBA00022723"/>
    </source>
</evidence>
<dbReference type="GO" id="GO:0019571">
    <property type="term" value="P:D-arabinose catabolic process"/>
    <property type="evidence" value="ECO:0007669"/>
    <property type="project" value="TreeGrafter"/>
</dbReference>
<dbReference type="GO" id="GO:0030145">
    <property type="term" value="F:manganese ion binding"/>
    <property type="evidence" value="ECO:0007669"/>
    <property type="project" value="UniProtKB-UniRule"/>
</dbReference>
<dbReference type="InterPro" id="IPR012889">
    <property type="entry name" value="Fucose_isomerase_N2"/>
</dbReference>
<feature type="domain" description="L-fucose isomerase N-terminal-2" evidence="10">
    <location>
        <begin position="178"/>
        <end position="357"/>
    </location>
</feature>
<dbReference type="GO" id="GO:0042355">
    <property type="term" value="P:L-fucose catabolic process"/>
    <property type="evidence" value="ECO:0007669"/>
    <property type="project" value="UniProtKB-UniRule"/>
</dbReference>
<dbReference type="Pfam" id="PF07881">
    <property type="entry name" value="Fucose_iso_N1"/>
    <property type="match status" value="1"/>
</dbReference>
<comment type="caution">
    <text evidence="11">The sequence shown here is derived from an EMBL/GenBank/DDBJ whole genome shotgun (WGS) entry which is preliminary data.</text>
</comment>
<protein>
    <recommendedName>
        <fullName evidence="7">L-fucose isomerase</fullName>
        <shortName evidence="7">FucIase</shortName>
        <ecNumber evidence="7">5.3.1.25</ecNumber>
    </recommendedName>
    <alternativeName>
        <fullName evidence="7">6-deoxy-L-galactose isomerase</fullName>
    </alternativeName>
</protein>
<dbReference type="Gene3D" id="3.40.275.10">
    <property type="entry name" value="L-fucose Isomerase, Chain A, domain 2"/>
    <property type="match status" value="1"/>
</dbReference>
<dbReference type="InterPro" id="IPR038392">
    <property type="entry name" value="Fucose_isomerase_dom2_sf"/>
</dbReference>
<feature type="domain" description="L-fucose isomerase N-terminal-1" evidence="9">
    <location>
        <begin position="9"/>
        <end position="177"/>
    </location>
</feature>
<dbReference type="InterPro" id="IPR004216">
    <property type="entry name" value="Fuc/Ara_isomerase_C"/>
</dbReference>
<evidence type="ECO:0000256" key="6">
    <source>
        <dbReference type="ARBA" id="ARBA00023277"/>
    </source>
</evidence>
<dbReference type="InterPro" id="IPR012888">
    <property type="entry name" value="Fucose_iso_N1"/>
</dbReference>
<keyword evidence="1 7" id="KW-0963">Cytoplasm</keyword>
<keyword evidence="6 7" id="KW-0119">Carbohydrate metabolism</keyword>
<comment type="function">
    <text evidence="7">Converts the aldose L-fucose into the corresponding ketose L-fuculose.</text>
</comment>
<keyword evidence="2 7" id="KW-0479">Metal-binding</keyword>
<keyword evidence="3 7" id="KW-0464">Manganese</keyword>
<comment type="subcellular location">
    <subcellularLocation>
        <location evidence="7">Cytoplasm</location>
    </subcellularLocation>
</comment>
<dbReference type="Pfam" id="PF07882">
    <property type="entry name" value="Fucose_iso_N2"/>
    <property type="match status" value="1"/>
</dbReference>
<dbReference type="OrthoDB" id="9760430at2"/>
<dbReference type="FunFam" id="3.40.50.1070:FF:000001">
    <property type="entry name" value="L-fucose isomerase"/>
    <property type="match status" value="1"/>
</dbReference>
<evidence type="ECO:0000256" key="1">
    <source>
        <dbReference type="ARBA" id="ARBA00022490"/>
    </source>
</evidence>
<dbReference type="GO" id="GO:0005737">
    <property type="term" value="C:cytoplasm"/>
    <property type="evidence" value="ECO:0007669"/>
    <property type="project" value="UniProtKB-SubCell"/>
</dbReference>
<dbReference type="Proteomes" id="UP000030588">
    <property type="component" value="Unassembled WGS sequence"/>
</dbReference>
<dbReference type="EC" id="5.3.1.25" evidence="7"/>
<gene>
    <name evidence="7 11" type="primary">fucI</name>
    <name evidence="11" type="ORF">NG54_16210</name>
</gene>
<keyword evidence="5 7" id="KW-0294">Fucose metabolism</keyword>
<feature type="binding site" evidence="7">
    <location>
        <position position="340"/>
    </location>
    <ligand>
        <name>Mn(2+)</name>
        <dbReference type="ChEBI" id="CHEBI:29035"/>
    </ligand>
</feature>
<feature type="binding site" evidence="7">
    <location>
        <position position="364"/>
    </location>
    <ligand>
        <name>Mn(2+)</name>
        <dbReference type="ChEBI" id="CHEBI:29035"/>
    </ligand>
</feature>
<feature type="active site" description="Proton acceptor" evidence="7">
    <location>
        <position position="364"/>
    </location>
</feature>
<dbReference type="InterPro" id="IPR015888">
    <property type="entry name" value="Fuc_isomerase_C"/>
</dbReference>
<comment type="similarity">
    <text evidence="7">Belongs to the L-fucose isomerase family.</text>
</comment>
<dbReference type="NCBIfam" id="NF008220">
    <property type="entry name" value="PRK10991.1"/>
    <property type="match status" value="1"/>
</dbReference>
<name>A0A0A6XW38_9BACI</name>
<dbReference type="Gene3D" id="3.40.50.1070">
    <property type="match status" value="1"/>
</dbReference>
<dbReference type="EMBL" id="JRUN01000068">
    <property type="protein sequence ID" value="KHD84342.1"/>
    <property type="molecule type" value="Genomic_DNA"/>
</dbReference>
<dbReference type="HAMAP" id="MF_01254">
    <property type="entry name" value="Fucose_iso"/>
    <property type="match status" value="1"/>
</dbReference>
<comment type="catalytic activity">
    <reaction evidence="7">
        <text>L-fucose = L-fuculose</text>
        <dbReference type="Rhea" id="RHEA:17233"/>
        <dbReference type="ChEBI" id="CHEBI:2181"/>
        <dbReference type="ChEBI" id="CHEBI:17617"/>
        <dbReference type="EC" id="5.3.1.25"/>
    </reaction>
</comment>
<dbReference type="InterPro" id="IPR005763">
    <property type="entry name" value="Fucose_isomerase"/>
</dbReference>
<dbReference type="GO" id="GO:0008790">
    <property type="term" value="F:arabinose isomerase activity"/>
    <property type="evidence" value="ECO:0007669"/>
    <property type="project" value="TreeGrafter"/>
</dbReference>
<dbReference type="InterPro" id="IPR038393">
    <property type="entry name" value="Fuc_iso_dom3_sf"/>
</dbReference>
<sequence>MIEKLIGEMPKVGIRPIIDGRRKGIRESLEEKTMNMALSVAKLIESKLKYPNGEPVQCVIADATIGRVNESALCEEKFRKENVGLTISVTPCWCYGSETIDYHPLRPKAIWGFNGTERPGAVYLAAALAAHNQLGIPAFGIYGDQIQDLNDDSIPADVEEKLLQFAKAGLAVSMMQNKSYLSIGSICMGIAGSDVQSSFFQKYLGMRREAVDMSEVIRRMEQKIYDEAEFEKAKLWVKKNCKQGLDLNKRENQRNADEKEGDWERSILLTMIVRDLMVGNEALADKGFLEEAGGHNALISGFQGQRQWTDFMTNGDFMESILNTSFDWNGKREPYIVATENDSLNAVSMLFGHLLTNTSQLFADVRAFWSPESVQRVTGERLEGKAADGIIHLINSGAATLDFAGVQKKDGEAVVKPFWEITDEECQQEMEKTSWYPATTEYFRGGGYSSHFMTESEMPVTMCRLNLVDGDQPVLQIAEGYTVVLPDNVSEILDKRTDPTWPTTWFAPRITGKGAFKDVYSVMNNWGANHGAISYGHIGKELISLAALLRIPVNMHNVEEDKVFRPTLWNAYGTAHLEQADFQVCRKLGPLYGRN</sequence>
<dbReference type="SUPFAM" id="SSF53743">
    <property type="entry name" value="FucI/AraA N-terminal and middle domains"/>
    <property type="match status" value="1"/>
</dbReference>
<reference evidence="11 12" key="1">
    <citation type="submission" date="2014-10" db="EMBL/GenBank/DDBJ databases">
        <title>Draft genome of phytase producing Bacillus ginsengihumi strain M2.11.</title>
        <authorList>
            <person name="Toymentseva A."/>
            <person name="Boulygina E.A."/>
            <person name="Kazakov S.V."/>
            <person name="Kayumov I."/>
            <person name="Suleimanova A.D."/>
            <person name="Mardanova A.M."/>
            <person name="Maria S.N."/>
            <person name="Sergey M.Y."/>
            <person name="Sharipova M.R."/>
        </authorList>
    </citation>
    <scope>NUCLEOTIDE SEQUENCE [LARGE SCALE GENOMIC DNA]</scope>
    <source>
        <strain evidence="11 12">M2.11</strain>
    </source>
</reference>
<organism evidence="11 12">
    <name type="scientific">Heyndrickxia ginsengihumi</name>
    <dbReference type="NCBI Taxonomy" id="363870"/>
    <lineage>
        <taxon>Bacteria</taxon>
        <taxon>Bacillati</taxon>
        <taxon>Bacillota</taxon>
        <taxon>Bacilli</taxon>
        <taxon>Bacillales</taxon>
        <taxon>Bacillaceae</taxon>
        <taxon>Heyndrickxia</taxon>
    </lineage>
</organism>
<feature type="domain" description="L-fucose isomerase C-terminal" evidence="8">
    <location>
        <begin position="393"/>
        <end position="556"/>
    </location>
</feature>
<keyword evidence="4 7" id="KW-0413">Isomerase</keyword>
<evidence type="ECO:0000313" key="11">
    <source>
        <dbReference type="EMBL" id="KHD84342.1"/>
    </source>
</evidence>
<feature type="active site" description="Proton acceptor" evidence="7">
    <location>
        <position position="340"/>
    </location>
</feature>
<evidence type="ECO:0000313" key="12">
    <source>
        <dbReference type="Proteomes" id="UP000030588"/>
    </source>
</evidence>
<evidence type="ECO:0000259" key="10">
    <source>
        <dbReference type="Pfam" id="PF07882"/>
    </source>
</evidence>
<dbReference type="InterPro" id="IPR009015">
    <property type="entry name" value="Fucose_isomerase_N/cen_sf"/>
</dbReference>
<dbReference type="Gene3D" id="3.20.14.10">
    <property type="entry name" value="L-fucose/L-arabinose isomerase, C-terminal"/>
    <property type="match status" value="1"/>
</dbReference>
<dbReference type="STRING" id="363870.NG54_16210"/>
<dbReference type="PANTHER" id="PTHR37840">
    <property type="entry name" value="L-FUCOSE ISOMERASE"/>
    <property type="match status" value="1"/>
</dbReference>
<feature type="binding site" evidence="7">
    <location>
        <position position="530"/>
    </location>
    <ligand>
        <name>Mn(2+)</name>
        <dbReference type="ChEBI" id="CHEBI:29035"/>
    </ligand>
</feature>
<proteinExistence type="inferred from homology"/>
<evidence type="ECO:0000256" key="3">
    <source>
        <dbReference type="ARBA" id="ARBA00023211"/>
    </source>
</evidence>
<dbReference type="AlphaFoldDB" id="A0A0A6XW38"/>
<dbReference type="NCBIfam" id="TIGR01089">
    <property type="entry name" value="fucI"/>
    <property type="match status" value="1"/>
</dbReference>
<dbReference type="Pfam" id="PF02952">
    <property type="entry name" value="Fucose_iso_C"/>
    <property type="match status" value="1"/>
</dbReference>
<dbReference type="SUPFAM" id="SSF50443">
    <property type="entry name" value="FucI/AraA C-terminal domain-like"/>
    <property type="match status" value="1"/>
</dbReference>
<evidence type="ECO:0000256" key="7">
    <source>
        <dbReference type="HAMAP-Rule" id="MF_01254"/>
    </source>
</evidence>
<dbReference type="RefSeq" id="WP_035348957.1">
    <property type="nucleotide sequence ID" value="NZ_JAMAUG010000006.1"/>
</dbReference>